<dbReference type="InterPro" id="IPR012341">
    <property type="entry name" value="6hp_glycosidase-like_sf"/>
</dbReference>
<evidence type="ECO:0000313" key="3">
    <source>
        <dbReference type="EMBL" id="KAF2461942.1"/>
    </source>
</evidence>
<dbReference type="Pfam" id="PF05147">
    <property type="entry name" value="LANC_like"/>
    <property type="match status" value="1"/>
</dbReference>
<accession>A0A6A6PDQ0</accession>
<dbReference type="EMBL" id="MU001670">
    <property type="protein sequence ID" value="KAF2461942.1"/>
    <property type="molecule type" value="Genomic_DNA"/>
</dbReference>
<keyword evidence="2" id="KW-0472">Membrane</keyword>
<feature type="binding site" evidence="1">
    <location>
        <position position="127"/>
    </location>
    <ligand>
        <name>Zn(2+)</name>
        <dbReference type="ChEBI" id="CHEBI:29105"/>
    </ligand>
</feature>
<evidence type="ECO:0000313" key="4">
    <source>
        <dbReference type="Proteomes" id="UP000799766"/>
    </source>
</evidence>
<dbReference type="AlphaFoldDB" id="A0A6A6PDQ0"/>
<dbReference type="GO" id="GO:0046872">
    <property type="term" value="F:metal ion binding"/>
    <property type="evidence" value="ECO:0007669"/>
    <property type="project" value="UniProtKB-KW"/>
</dbReference>
<evidence type="ECO:0000256" key="1">
    <source>
        <dbReference type="PIRSR" id="PIRSR607822-1"/>
    </source>
</evidence>
<feature type="transmembrane region" description="Helical" evidence="2">
    <location>
        <begin position="6"/>
        <end position="28"/>
    </location>
</feature>
<keyword evidence="4" id="KW-1185">Reference proteome</keyword>
<proteinExistence type="predicted"/>
<feature type="binding site" evidence="1">
    <location>
        <position position="80"/>
    </location>
    <ligand>
        <name>Zn(2+)</name>
        <dbReference type="ChEBI" id="CHEBI:29105"/>
    </ligand>
</feature>
<keyword evidence="2" id="KW-0812">Transmembrane</keyword>
<keyword evidence="2" id="KW-1133">Transmembrane helix</keyword>
<dbReference type="PANTHER" id="PTHR12736">
    <property type="entry name" value="LANC-LIKE PROTEIN"/>
    <property type="match status" value="1"/>
</dbReference>
<dbReference type="PANTHER" id="PTHR12736:SF7">
    <property type="entry name" value="LANC-LIKE PROTEIN 3"/>
    <property type="match status" value="1"/>
</dbReference>
<feature type="binding site" evidence="1">
    <location>
        <position position="128"/>
    </location>
    <ligand>
        <name>Zn(2+)</name>
        <dbReference type="ChEBI" id="CHEBI:29105"/>
    </ligand>
</feature>
<keyword evidence="1" id="KW-0862">Zinc</keyword>
<dbReference type="Proteomes" id="UP000799766">
    <property type="component" value="Unassembled WGS sequence"/>
</dbReference>
<sequence>MELMWSWFGEAFSLGAIHGITGILTVLLQLPSLPAAHLPALLQTLTSLCTITAQHSGHLPMSLPPRPLPPTRSSPLVQICHGAPGLLLALAAARRRGAWMSEWNEAARAASETVWREGLVSKGAGVCHGWAGNAWPWLLYYDAVARAGQGGGGSGGERDGGSRGDGVGAGGLDPDECLARALAFLMHAAEKVPLEGSWKGDVEAERYPWSLFEGLAGTVCAWADACVVIVERLEAMNREEGIGIERQGLAAAQKVPVLGVPGFGWESGLLGS</sequence>
<evidence type="ECO:0000256" key="2">
    <source>
        <dbReference type="SAM" id="Phobius"/>
    </source>
</evidence>
<evidence type="ECO:0008006" key="5">
    <source>
        <dbReference type="Google" id="ProtNLM"/>
    </source>
</evidence>
<dbReference type="GO" id="GO:0005975">
    <property type="term" value="P:carbohydrate metabolic process"/>
    <property type="evidence" value="ECO:0007669"/>
    <property type="project" value="InterPro"/>
</dbReference>
<organism evidence="3 4">
    <name type="scientific">Lineolata rhizophorae</name>
    <dbReference type="NCBI Taxonomy" id="578093"/>
    <lineage>
        <taxon>Eukaryota</taxon>
        <taxon>Fungi</taxon>
        <taxon>Dikarya</taxon>
        <taxon>Ascomycota</taxon>
        <taxon>Pezizomycotina</taxon>
        <taxon>Dothideomycetes</taxon>
        <taxon>Dothideomycetes incertae sedis</taxon>
        <taxon>Lineolatales</taxon>
        <taxon>Lineolataceae</taxon>
        <taxon>Lineolata</taxon>
    </lineage>
</organism>
<keyword evidence="1" id="KW-0479">Metal-binding</keyword>
<dbReference type="GO" id="GO:0031179">
    <property type="term" value="P:peptide modification"/>
    <property type="evidence" value="ECO:0007669"/>
    <property type="project" value="InterPro"/>
</dbReference>
<dbReference type="InterPro" id="IPR007822">
    <property type="entry name" value="LANC-like"/>
</dbReference>
<protein>
    <recommendedName>
        <fullName evidence="5">Lanthionine synthetase C-like protein</fullName>
    </recommendedName>
</protein>
<dbReference type="GO" id="GO:0005886">
    <property type="term" value="C:plasma membrane"/>
    <property type="evidence" value="ECO:0007669"/>
    <property type="project" value="TreeGrafter"/>
</dbReference>
<dbReference type="OrthoDB" id="3945047at2759"/>
<dbReference type="SUPFAM" id="SSF158745">
    <property type="entry name" value="LanC-like"/>
    <property type="match status" value="1"/>
</dbReference>
<dbReference type="PRINTS" id="PR01950">
    <property type="entry name" value="LANCSUPER"/>
</dbReference>
<gene>
    <name evidence="3" type="ORF">BDY21DRAFT_330064</name>
</gene>
<reference evidence="3" key="1">
    <citation type="journal article" date="2020" name="Stud. Mycol.">
        <title>101 Dothideomycetes genomes: a test case for predicting lifestyles and emergence of pathogens.</title>
        <authorList>
            <person name="Haridas S."/>
            <person name="Albert R."/>
            <person name="Binder M."/>
            <person name="Bloem J."/>
            <person name="Labutti K."/>
            <person name="Salamov A."/>
            <person name="Andreopoulos B."/>
            <person name="Baker S."/>
            <person name="Barry K."/>
            <person name="Bills G."/>
            <person name="Bluhm B."/>
            <person name="Cannon C."/>
            <person name="Castanera R."/>
            <person name="Culley D."/>
            <person name="Daum C."/>
            <person name="Ezra D."/>
            <person name="Gonzalez J."/>
            <person name="Henrissat B."/>
            <person name="Kuo A."/>
            <person name="Liang C."/>
            <person name="Lipzen A."/>
            <person name="Lutzoni F."/>
            <person name="Magnuson J."/>
            <person name="Mondo S."/>
            <person name="Nolan M."/>
            <person name="Ohm R."/>
            <person name="Pangilinan J."/>
            <person name="Park H.-J."/>
            <person name="Ramirez L."/>
            <person name="Alfaro M."/>
            <person name="Sun H."/>
            <person name="Tritt A."/>
            <person name="Yoshinaga Y."/>
            <person name="Zwiers L.-H."/>
            <person name="Turgeon B."/>
            <person name="Goodwin S."/>
            <person name="Spatafora J."/>
            <person name="Crous P."/>
            <person name="Grigoriev I."/>
        </authorList>
    </citation>
    <scope>NUCLEOTIDE SEQUENCE</scope>
    <source>
        <strain evidence="3">ATCC 16933</strain>
    </source>
</reference>
<name>A0A6A6PDQ0_9PEZI</name>
<dbReference type="Gene3D" id="1.50.10.10">
    <property type="match status" value="1"/>
</dbReference>